<keyword evidence="3 7" id="KW-0694">RNA-binding</keyword>
<sequence>MEVILLKNVAKLGVLGDRVRVRSGYGRNYLIPRGFAVSATPENQKAFEARRAELERAAAEALAAAEARKAQFDGLTLTIARKVGDEGRLFGSVGAADIVEAAREAGLELAKSEVRLPDGPFRAIGEYEVRLHLHADVDARVKISIVPGN</sequence>
<keyword evidence="8" id="KW-0175">Coiled coil</keyword>
<keyword evidence="4 7" id="KW-0689">Ribosomal protein</keyword>
<dbReference type="InterPro" id="IPR020069">
    <property type="entry name" value="Ribosomal_bL9_C"/>
</dbReference>
<keyword evidence="11" id="KW-1185">Reference proteome</keyword>
<dbReference type="Gene3D" id="3.40.5.10">
    <property type="entry name" value="Ribosomal protein L9, N-terminal domain"/>
    <property type="match status" value="1"/>
</dbReference>
<dbReference type="GO" id="GO:0005840">
    <property type="term" value="C:ribosome"/>
    <property type="evidence" value="ECO:0007669"/>
    <property type="project" value="UniProtKB-KW"/>
</dbReference>
<evidence type="ECO:0000313" key="11">
    <source>
        <dbReference type="Proteomes" id="UP000426424"/>
    </source>
</evidence>
<dbReference type="GO" id="GO:0019843">
    <property type="term" value="F:rRNA binding"/>
    <property type="evidence" value="ECO:0007669"/>
    <property type="project" value="UniProtKB-UniRule"/>
</dbReference>
<dbReference type="InterPro" id="IPR036791">
    <property type="entry name" value="Ribosomal_bL9_C_sf"/>
</dbReference>
<evidence type="ECO:0000256" key="5">
    <source>
        <dbReference type="ARBA" id="ARBA00023274"/>
    </source>
</evidence>
<dbReference type="RefSeq" id="WP_153975088.1">
    <property type="nucleotide sequence ID" value="NZ_CP039268.1"/>
</dbReference>
<dbReference type="InterPro" id="IPR020070">
    <property type="entry name" value="Ribosomal_bL9_N"/>
</dbReference>
<dbReference type="InterPro" id="IPR036935">
    <property type="entry name" value="Ribosomal_bL9_N_sf"/>
</dbReference>
<dbReference type="OrthoDB" id="9788336at2"/>
<evidence type="ECO:0000256" key="6">
    <source>
        <dbReference type="ARBA" id="ARBA00035292"/>
    </source>
</evidence>
<evidence type="ECO:0000256" key="1">
    <source>
        <dbReference type="ARBA" id="ARBA00010605"/>
    </source>
</evidence>
<gene>
    <name evidence="7 10" type="primary">rplI</name>
    <name evidence="10" type="ORF">E6P07_07805</name>
</gene>
<dbReference type="PROSITE" id="PS00651">
    <property type="entry name" value="RIBOSOMAL_L9"/>
    <property type="match status" value="1"/>
</dbReference>
<feature type="domain" description="Ribosomal protein L9" evidence="9">
    <location>
        <begin position="13"/>
        <end position="40"/>
    </location>
</feature>
<evidence type="ECO:0000256" key="8">
    <source>
        <dbReference type="SAM" id="Coils"/>
    </source>
</evidence>
<dbReference type="EMBL" id="CP039268">
    <property type="protein sequence ID" value="QGU32894.1"/>
    <property type="molecule type" value="Genomic_DNA"/>
</dbReference>
<reference evidence="10 11" key="1">
    <citation type="submission" date="2019-12" db="EMBL/GenBank/DDBJ databases">
        <title>The complete genome of the thermophilic, anoxygenic phototrophic gammaproteobacterium Thermochromatium tepidum.</title>
        <authorList>
            <person name="Sattley W.M."/>
            <person name="Swingley W.D."/>
            <person name="Burchell B.M."/>
            <person name="Gurbani S.A."/>
            <person name="Kujawa C.M."/>
            <person name="Nuccio D.A."/>
            <person name="Schladweiler J."/>
            <person name="Shaffer K.N."/>
            <person name="Stokes L.M."/>
            <person name="Touchman J.W."/>
            <person name="Blankenship R.E."/>
            <person name="Madigan M.T."/>
        </authorList>
    </citation>
    <scope>NUCLEOTIDE SEQUENCE [LARGE SCALE GENOMIC DNA]</scope>
    <source>
        <strain evidence="10 11">ATCC 43061</strain>
    </source>
</reference>
<dbReference type="HAMAP" id="MF_00503">
    <property type="entry name" value="Ribosomal_bL9"/>
    <property type="match status" value="1"/>
</dbReference>
<evidence type="ECO:0000259" key="9">
    <source>
        <dbReference type="PROSITE" id="PS00651"/>
    </source>
</evidence>
<dbReference type="GO" id="GO:0006412">
    <property type="term" value="P:translation"/>
    <property type="evidence" value="ECO:0007669"/>
    <property type="project" value="UniProtKB-UniRule"/>
</dbReference>
<dbReference type="Pfam" id="PF03948">
    <property type="entry name" value="Ribosomal_L9_C"/>
    <property type="match status" value="1"/>
</dbReference>
<dbReference type="Gene3D" id="3.10.430.100">
    <property type="entry name" value="Ribosomal protein L9, C-terminal domain"/>
    <property type="match status" value="1"/>
</dbReference>
<name>A0A6I6DZ59_THETI</name>
<dbReference type="KEGG" id="ttp:E6P07_07805"/>
<evidence type="ECO:0000256" key="7">
    <source>
        <dbReference type="HAMAP-Rule" id="MF_00503"/>
    </source>
</evidence>
<feature type="coiled-coil region" evidence="8">
    <location>
        <begin position="44"/>
        <end position="71"/>
    </location>
</feature>
<dbReference type="Proteomes" id="UP000426424">
    <property type="component" value="Chromosome"/>
</dbReference>
<dbReference type="InterPro" id="IPR000244">
    <property type="entry name" value="Ribosomal_bL9"/>
</dbReference>
<dbReference type="AlphaFoldDB" id="A0A6I6DZ59"/>
<evidence type="ECO:0000256" key="4">
    <source>
        <dbReference type="ARBA" id="ARBA00022980"/>
    </source>
</evidence>
<evidence type="ECO:0000256" key="2">
    <source>
        <dbReference type="ARBA" id="ARBA00022730"/>
    </source>
</evidence>
<dbReference type="GO" id="GO:1990904">
    <property type="term" value="C:ribonucleoprotein complex"/>
    <property type="evidence" value="ECO:0007669"/>
    <property type="project" value="UniProtKB-KW"/>
</dbReference>
<dbReference type="GO" id="GO:0003735">
    <property type="term" value="F:structural constituent of ribosome"/>
    <property type="evidence" value="ECO:0007669"/>
    <property type="project" value="InterPro"/>
</dbReference>
<dbReference type="InterPro" id="IPR020594">
    <property type="entry name" value="Ribosomal_bL9_bac/chp"/>
</dbReference>
<dbReference type="SUPFAM" id="SSF55658">
    <property type="entry name" value="L9 N-domain-like"/>
    <property type="match status" value="1"/>
</dbReference>
<accession>A0A6I6DZ59</accession>
<keyword evidence="5 7" id="KW-0687">Ribonucleoprotein</keyword>
<dbReference type="PANTHER" id="PTHR21368">
    <property type="entry name" value="50S RIBOSOMAL PROTEIN L9"/>
    <property type="match status" value="1"/>
</dbReference>
<comment type="function">
    <text evidence="7">Binds to the 23S rRNA.</text>
</comment>
<dbReference type="SUPFAM" id="SSF55653">
    <property type="entry name" value="Ribosomal protein L9 C-domain"/>
    <property type="match status" value="1"/>
</dbReference>
<protein>
    <recommendedName>
        <fullName evidence="6 7">Large ribosomal subunit protein bL9</fullName>
    </recommendedName>
</protein>
<keyword evidence="2 7" id="KW-0699">rRNA-binding</keyword>
<dbReference type="InterPro" id="IPR009027">
    <property type="entry name" value="Ribosomal_bL9/RNase_H1_N"/>
</dbReference>
<evidence type="ECO:0000256" key="3">
    <source>
        <dbReference type="ARBA" id="ARBA00022884"/>
    </source>
</evidence>
<comment type="similarity">
    <text evidence="1 7">Belongs to the bacterial ribosomal protein bL9 family.</text>
</comment>
<evidence type="ECO:0000313" key="10">
    <source>
        <dbReference type="EMBL" id="QGU32894.1"/>
    </source>
</evidence>
<proteinExistence type="inferred from homology"/>
<dbReference type="NCBIfam" id="TIGR00158">
    <property type="entry name" value="L9"/>
    <property type="match status" value="1"/>
</dbReference>
<organism evidence="10 11">
    <name type="scientific">Thermochromatium tepidum ATCC 43061</name>
    <dbReference type="NCBI Taxonomy" id="316276"/>
    <lineage>
        <taxon>Bacteria</taxon>
        <taxon>Pseudomonadati</taxon>
        <taxon>Pseudomonadota</taxon>
        <taxon>Gammaproteobacteria</taxon>
        <taxon>Chromatiales</taxon>
        <taxon>Chromatiaceae</taxon>
        <taxon>Thermochromatium</taxon>
    </lineage>
</organism>
<dbReference type="Pfam" id="PF01281">
    <property type="entry name" value="Ribosomal_L9_N"/>
    <property type="match status" value="1"/>
</dbReference>